<keyword evidence="7 8" id="KW-0472">Membrane</keyword>
<organism evidence="11 12">
    <name type="scientific">Epilithonimonas hominis</name>
    <dbReference type="NCBI Taxonomy" id="420404"/>
    <lineage>
        <taxon>Bacteria</taxon>
        <taxon>Pseudomonadati</taxon>
        <taxon>Bacteroidota</taxon>
        <taxon>Flavobacteriia</taxon>
        <taxon>Flavobacteriales</taxon>
        <taxon>Weeksellaceae</taxon>
        <taxon>Chryseobacterium group</taxon>
        <taxon>Epilithonimonas</taxon>
    </lineage>
</organism>
<feature type="transmembrane region" description="Helical" evidence="8">
    <location>
        <begin position="324"/>
        <end position="343"/>
    </location>
</feature>
<feature type="transmembrane region" description="Helical" evidence="8">
    <location>
        <begin position="136"/>
        <end position="154"/>
    </location>
</feature>
<evidence type="ECO:0000259" key="9">
    <source>
        <dbReference type="Pfam" id="PF13231"/>
    </source>
</evidence>
<keyword evidence="2" id="KW-1003">Cell membrane</keyword>
<accession>A0A1H6JLB5</accession>
<dbReference type="Proteomes" id="UP000267623">
    <property type="component" value="Unassembled WGS sequence"/>
</dbReference>
<reference evidence="11" key="1">
    <citation type="submission" date="2016-10" db="EMBL/GenBank/DDBJ databases">
        <authorList>
            <person name="de Groot N.N."/>
        </authorList>
    </citation>
    <scope>NUCLEOTIDE SEQUENCE [LARGE SCALE GENOMIC DNA]</scope>
    <source>
        <strain evidence="11">DSM 19326</strain>
    </source>
</reference>
<keyword evidence="3" id="KW-0328">Glycosyltransferase</keyword>
<name>A0A1H6JLB5_9FLAO</name>
<comment type="subcellular location">
    <subcellularLocation>
        <location evidence="1">Cell membrane</location>
        <topology evidence="1">Multi-pass membrane protein</topology>
    </subcellularLocation>
</comment>
<dbReference type="InterPro" id="IPR050297">
    <property type="entry name" value="LipidA_mod_glycosyltrf_83"/>
</dbReference>
<feature type="transmembrane region" description="Helical" evidence="8">
    <location>
        <begin position="384"/>
        <end position="402"/>
    </location>
</feature>
<feature type="transmembrane region" description="Helical" evidence="8">
    <location>
        <begin position="85"/>
        <end position="102"/>
    </location>
</feature>
<dbReference type="Proteomes" id="UP000198555">
    <property type="component" value="Unassembled WGS sequence"/>
</dbReference>
<dbReference type="InterPro" id="IPR038731">
    <property type="entry name" value="RgtA/B/C-like"/>
</dbReference>
<reference evidence="10" key="3">
    <citation type="submission" date="2018-11" db="EMBL/GenBank/DDBJ databases">
        <title>Proposal to divide the Flavobacteriaceae and reorganize its genera based on Amino Acid Identity values calculated from whole genome sequences.</title>
        <authorList>
            <person name="Nicholson A.C."/>
            <person name="Gulvik C.A."/>
            <person name="Whitney A.M."/>
            <person name="Humrighouse B.W."/>
            <person name="Bell M."/>
            <person name="Holmes B."/>
            <person name="Steigerwalt A."/>
            <person name="Villarma A."/>
            <person name="Sheth M."/>
            <person name="Batra D."/>
            <person name="Pryor J."/>
            <person name="Bernardet J.-F."/>
            <person name="Hugo C."/>
            <person name="Kampfer P."/>
            <person name="Newman J."/>
            <person name="Mcquiston J.R."/>
        </authorList>
    </citation>
    <scope>NUCLEOTIDE SEQUENCE</scope>
    <source>
        <strain evidence="10">DSM 22165</strain>
    </source>
</reference>
<feature type="transmembrane region" description="Helical" evidence="8">
    <location>
        <begin position="302"/>
        <end position="318"/>
    </location>
</feature>
<evidence type="ECO:0000256" key="1">
    <source>
        <dbReference type="ARBA" id="ARBA00004651"/>
    </source>
</evidence>
<gene>
    <name evidence="10" type="ORF">EGH73_08060</name>
    <name evidence="11" type="ORF">SAMN05421793_11654</name>
</gene>
<evidence type="ECO:0000313" key="11">
    <source>
        <dbReference type="EMBL" id="SEH63147.1"/>
    </source>
</evidence>
<feature type="transmembrane region" description="Helical" evidence="8">
    <location>
        <begin position="161"/>
        <end position="176"/>
    </location>
</feature>
<dbReference type="GO" id="GO:0010041">
    <property type="term" value="P:response to iron(III) ion"/>
    <property type="evidence" value="ECO:0007669"/>
    <property type="project" value="TreeGrafter"/>
</dbReference>
<evidence type="ECO:0000256" key="6">
    <source>
        <dbReference type="ARBA" id="ARBA00022989"/>
    </source>
</evidence>
<feature type="transmembrane region" description="Helical" evidence="8">
    <location>
        <begin position="182"/>
        <end position="197"/>
    </location>
</feature>
<evidence type="ECO:0000313" key="10">
    <source>
        <dbReference type="EMBL" id="ROI13512.1"/>
    </source>
</evidence>
<evidence type="ECO:0000256" key="7">
    <source>
        <dbReference type="ARBA" id="ARBA00023136"/>
    </source>
</evidence>
<evidence type="ECO:0000256" key="5">
    <source>
        <dbReference type="ARBA" id="ARBA00022692"/>
    </source>
</evidence>
<dbReference type="PANTHER" id="PTHR33908:SF3">
    <property type="entry name" value="UNDECAPRENYL PHOSPHATE-ALPHA-4-AMINO-4-DEOXY-L-ARABINOSE ARABINOSYL TRANSFERASE"/>
    <property type="match status" value="1"/>
</dbReference>
<sequence length="542" mass="63085">MSQNQLLTTRQILFLYAGFLAVYISGLFVPLMENDSAQHATMAMRMALNNDFLNIYKWQEPYLDKPHMHFWLAAMSMKLFGINHVAYRIPALLCIFLGAFSTKKLTDLLYENQNFGYLSSLIFLSAQTIILSAHDVRTDAVLTGFIIFSVWQLVRFIKKQSLVSIVLGGLGAAFAFSSKGQMAIVIIGFCIFSYLLYSREWKRFFNWKLFLGLLSFIIGIAPVLFAYYHQFGEEGLRFILFNQSFNRLTASGFEETSPDYLFFFHTLLWVFLPFSLAFYVGVFDRSYFFIKNKFRKTEGNEFLTLGGFWLVMLLFSASKFKLPHYLNGLIAVLSIFTAAYLFKIFRENQKMKIKVLWIIQLVVIAGSMIVVGLLSYYFTGINNVWMFGLCGILFLFLIYQVLRKENIFRKYVVASLLLMISVNIFLNTQFYPVLINNYESGICLADYVRKNKIDEEKIVMLPGADAWSFDFYLQKNIPRVSPDDLKKDDYVVVHESFMNQLSRQYRVVVAWDYYPVTRLSLKFLNPKTRNAQLETYYLIQIL</sequence>
<feature type="domain" description="Glycosyltransferase RgtA/B/C/D-like" evidence="9">
    <location>
        <begin position="64"/>
        <end position="224"/>
    </location>
</feature>
<feature type="transmembrane region" description="Helical" evidence="8">
    <location>
        <begin position="260"/>
        <end position="282"/>
    </location>
</feature>
<feature type="transmembrane region" description="Helical" evidence="8">
    <location>
        <begin position="355"/>
        <end position="378"/>
    </location>
</feature>
<feature type="transmembrane region" description="Helical" evidence="8">
    <location>
        <begin position="114"/>
        <end position="130"/>
    </location>
</feature>
<keyword evidence="4 11" id="KW-0808">Transferase</keyword>
<keyword evidence="5 8" id="KW-0812">Transmembrane</keyword>
<reference evidence="12" key="2">
    <citation type="submission" date="2016-10" db="EMBL/GenBank/DDBJ databases">
        <authorList>
            <person name="Varghese N."/>
            <person name="Submissions S."/>
        </authorList>
    </citation>
    <scope>NUCLEOTIDE SEQUENCE [LARGE SCALE GENOMIC DNA]</scope>
    <source>
        <strain evidence="12">DSM 19326</strain>
    </source>
</reference>
<reference evidence="13" key="4">
    <citation type="submission" date="2018-11" db="EMBL/GenBank/DDBJ databases">
        <title>Proposal to divide the Flavobacteriaceae and reorganize its genera based on Amino Acid Identity values calculated from whole genome sequences.</title>
        <authorList>
            <person name="Nicholson A.C."/>
            <person name="Gulvik C.A."/>
            <person name="Whitney A.M."/>
            <person name="Humrighouse B.W."/>
            <person name="Bell M."/>
            <person name="Holmes B."/>
            <person name="Steigerwalt A."/>
            <person name="Villarma A."/>
            <person name="Sheth M."/>
            <person name="Batra D."/>
            <person name="Pryor J."/>
            <person name="Bernardet J.-F."/>
            <person name="Hugo C."/>
            <person name="Kampfer P."/>
            <person name="Newman J."/>
            <person name="Mcquiston J."/>
        </authorList>
    </citation>
    <scope>NUCLEOTIDE SEQUENCE [LARGE SCALE GENOMIC DNA]</scope>
    <source>
        <strain evidence="13">DSM 22165</strain>
    </source>
</reference>
<evidence type="ECO:0000256" key="3">
    <source>
        <dbReference type="ARBA" id="ARBA00022676"/>
    </source>
</evidence>
<feature type="transmembrane region" description="Helical" evidence="8">
    <location>
        <begin position="12"/>
        <end position="32"/>
    </location>
</feature>
<dbReference type="EMBL" id="RJTU01000055">
    <property type="protein sequence ID" value="ROI13512.1"/>
    <property type="molecule type" value="Genomic_DNA"/>
</dbReference>
<evidence type="ECO:0000313" key="13">
    <source>
        <dbReference type="Proteomes" id="UP000267623"/>
    </source>
</evidence>
<protein>
    <submittedName>
        <fullName evidence="11">4-amino-4-deoxy-L-arabinose transferase</fullName>
    </submittedName>
    <submittedName>
        <fullName evidence="10">Glycosyltransferase family 39 protein</fullName>
    </submittedName>
</protein>
<evidence type="ECO:0000313" key="12">
    <source>
        <dbReference type="Proteomes" id="UP000198555"/>
    </source>
</evidence>
<dbReference type="GO" id="GO:0009103">
    <property type="term" value="P:lipopolysaccharide biosynthetic process"/>
    <property type="evidence" value="ECO:0007669"/>
    <property type="project" value="UniProtKB-ARBA"/>
</dbReference>
<keyword evidence="12" id="KW-1185">Reference proteome</keyword>
<dbReference type="STRING" id="420404.SAMN05421793_11654"/>
<dbReference type="PANTHER" id="PTHR33908">
    <property type="entry name" value="MANNOSYLTRANSFERASE YKCB-RELATED"/>
    <property type="match status" value="1"/>
</dbReference>
<proteinExistence type="predicted"/>
<evidence type="ECO:0000256" key="4">
    <source>
        <dbReference type="ARBA" id="ARBA00022679"/>
    </source>
</evidence>
<keyword evidence="6 8" id="KW-1133">Transmembrane helix</keyword>
<dbReference type="RefSeq" id="WP_089769850.1">
    <property type="nucleotide sequence ID" value="NZ_DAMACK010000007.1"/>
</dbReference>
<dbReference type="AlphaFoldDB" id="A0A1H6JLB5"/>
<dbReference type="EMBL" id="FNWX01000016">
    <property type="protein sequence ID" value="SEH63147.1"/>
    <property type="molecule type" value="Genomic_DNA"/>
</dbReference>
<dbReference type="GO" id="GO:0016763">
    <property type="term" value="F:pentosyltransferase activity"/>
    <property type="evidence" value="ECO:0007669"/>
    <property type="project" value="TreeGrafter"/>
</dbReference>
<feature type="transmembrane region" description="Helical" evidence="8">
    <location>
        <begin position="209"/>
        <end position="228"/>
    </location>
</feature>
<dbReference type="Pfam" id="PF13231">
    <property type="entry name" value="PMT_2"/>
    <property type="match status" value="1"/>
</dbReference>
<evidence type="ECO:0000256" key="2">
    <source>
        <dbReference type="ARBA" id="ARBA00022475"/>
    </source>
</evidence>
<dbReference type="GO" id="GO:0005886">
    <property type="term" value="C:plasma membrane"/>
    <property type="evidence" value="ECO:0007669"/>
    <property type="project" value="UniProtKB-SubCell"/>
</dbReference>
<evidence type="ECO:0000256" key="8">
    <source>
        <dbReference type="SAM" id="Phobius"/>
    </source>
</evidence>
<feature type="transmembrane region" description="Helical" evidence="8">
    <location>
        <begin position="411"/>
        <end position="431"/>
    </location>
</feature>